<dbReference type="PANTHER" id="PTHR46015">
    <property type="entry name" value="ZGC:172121"/>
    <property type="match status" value="1"/>
</dbReference>
<dbReference type="eggNOG" id="KOG0192">
    <property type="taxonomic scope" value="Eukaryota"/>
</dbReference>
<evidence type="ECO:0000259" key="18">
    <source>
        <dbReference type="PROSITE" id="PS50011"/>
    </source>
</evidence>
<feature type="domain" description="Hcy-binding" evidence="19">
    <location>
        <begin position="387"/>
        <end position="710"/>
    </location>
</feature>
<dbReference type="GO" id="GO:0001659">
    <property type="term" value="P:temperature homeostasis"/>
    <property type="evidence" value="ECO:0007669"/>
    <property type="project" value="UniProtKB-ARBA"/>
</dbReference>
<dbReference type="GO" id="GO:0009086">
    <property type="term" value="P:methionine biosynthetic process"/>
    <property type="evidence" value="ECO:0007669"/>
    <property type="project" value="TreeGrafter"/>
</dbReference>
<keyword evidence="11 16" id="KW-0862">Zinc</keyword>
<evidence type="ECO:0000256" key="1">
    <source>
        <dbReference type="ARBA" id="ARBA00004514"/>
    </source>
</evidence>
<evidence type="ECO:0000259" key="19">
    <source>
        <dbReference type="PROSITE" id="PS50970"/>
    </source>
</evidence>
<keyword evidence="21" id="KW-1185">Reference proteome</keyword>
<dbReference type="GO" id="GO:0005829">
    <property type="term" value="C:cytosol"/>
    <property type="evidence" value="ECO:0007669"/>
    <property type="project" value="UniProtKB-SubCell"/>
</dbReference>
<keyword evidence="13" id="KW-0829">Tyrosine-protein kinase</keyword>
<feature type="binding site" evidence="16">
    <location>
        <position position="695"/>
    </location>
    <ligand>
        <name>Zn(2+)</name>
        <dbReference type="ChEBI" id="CHEBI:29105"/>
    </ligand>
</feature>
<evidence type="ECO:0000256" key="9">
    <source>
        <dbReference type="ARBA" id="ARBA00022741"/>
    </source>
</evidence>
<feature type="binding site" evidence="16">
    <location>
        <position position="628"/>
    </location>
    <ligand>
        <name>Zn(2+)</name>
        <dbReference type="ChEBI" id="CHEBI:29105"/>
    </ligand>
</feature>
<evidence type="ECO:0000256" key="13">
    <source>
        <dbReference type="ARBA" id="ARBA00023137"/>
    </source>
</evidence>
<keyword evidence="3" id="KW-0963">Cytoplasm</keyword>
<keyword evidence="4" id="KW-0723">Serine/threonine-protein kinase</keyword>
<evidence type="ECO:0000256" key="2">
    <source>
        <dbReference type="ARBA" id="ARBA00012513"/>
    </source>
</evidence>
<evidence type="ECO:0000256" key="15">
    <source>
        <dbReference type="ARBA" id="ARBA00048679"/>
    </source>
</evidence>
<dbReference type="Pfam" id="PF02574">
    <property type="entry name" value="S-methyl_trans"/>
    <property type="match status" value="1"/>
</dbReference>
<dbReference type="InterPro" id="IPR011009">
    <property type="entry name" value="Kinase-like_dom_sf"/>
</dbReference>
<evidence type="ECO:0000313" key="20">
    <source>
        <dbReference type="EnsemblPlants" id="Bo8g098570.1"/>
    </source>
</evidence>
<keyword evidence="5" id="KW-0597">Phosphoprotein</keyword>
<dbReference type="GO" id="GO:0004674">
    <property type="term" value="F:protein serine/threonine kinase activity"/>
    <property type="evidence" value="ECO:0007669"/>
    <property type="project" value="UniProtKB-KW"/>
</dbReference>
<dbReference type="GO" id="GO:0046872">
    <property type="term" value="F:metal ion binding"/>
    <property type="evidence" value="ECO:0007669"/>
    <property type="project" value="UniProtKB-KW"/>
</dbReference>
<dbReference type="EC" id="2.7.11.1" evidence="2"/>
<dbReference type="GO" id="GO:0009637">
    <property type="term" value="P:response to blue light"/>
    <property type="evidence" value="ECO:0007669"/>
    <property type="project" value="UniProtKB-ARBA"/>
</dbReference>
<dbReference type="OMA" id="MLECASI"/>
<dbReference type="SMART" id="SM00220">
    <property type="entry name" value="S_TKc"/>
    <property type="match status" value="1"/>
</dbReference>
<keyword evidence="6 16" id="KW-0489">Methyltransferase</keyword>
<comment type="catalytic activity">
    <reaction evidence="15">
        <text>L-seryl-[protein] + ATP = O-phospho-L-seryl-[protein] + ADP + H(+)</text>
        <dbReference type="Rhea" id="RHEA:17989"/>
        <dbReference type="Rhea" id="RHEA-COMP:9863"/>
        <dbReference type="Rhea" id="RHEA-COMP:11604"/>
        <dbReference type="ChEBI" id="CHEBI:15378"/>
        <dbReference type="ChEBI" id="CHEBI:29999"/>
        <dbReference type="ChEBI" id="CHEBI:30616"/>
        <dbReference type="ChEBI" id="CHEBI:83421"/>
        <dbReference type="ChEBI" id="CHEBI:456216"/>
        <dbReference type="EC" id="2.7.11.1"/>
    </reaction>
</comment>
<dbReference type="SUPFAM" id="SSF82282">
    <property type="entry name" value="Homocysteine S-methyltransferase"/>
    <property type="match status" value="1"/>
</dbReference>
<feature type="region of interest" description="Disordered" evidence="17">
    <location>
        <begin position="1"/>
        <end position="27"/>
    </location>
</feature>
<dbReference type="FunFam" id="3.30.200.20:FF:000034">
    <property type="entry name" value="Kinase suppressor of Ras 1"/>
    <property type="match status" value="1"/>
</dbReference>
<accession>A0A0D3DVA6</accession>
<dbReference type="CDD" id="cd13999">
    <property type="entry name" value="STKc_MAP3K-like"/>
    <property type="match status" value="1"/>
</dbReference>
<evidence type="ECO:0000256" key="16">
    <source>
        <dbReference type="PROSITE-ProRule" id="PRU00333"/>
    </source>
</evidence>
<comment type="cofactor">
    <cofactor evidence="16">
        <name>Zn(2+)</name>
        <dbReference type="ChEBI" id="CHEBI:29105"/>
    </cofactor>
</comment>
<reference evidence="20 21" key="1">
    <citation type="journal article" date="2014" name="Genome Biol.">
        <title>Transcriptome and methylome profiling reveals relics of genome dominance in the mesopolyploid Brassica oleracea.</title>
        <authorList>
            <person name="Parkin I.A."/>
            <person name="Koh C."/>
            <person name="Tang H."/>
            <person name="Robinson S.J."/>
            <person name="Kagale S."/>
            <person name="Clarke W.E."/>
            <person name="Town C.D."/>
            <person name="Nixon J."/>
            <person name="Krishnakumar V."/>
            <person name="Bidwell S.L."/>
            <person name="Denoeud F."/>
            <person name="Belcram H."/>
            <person name="Links M.G."/>
            <person name="Just J."/>
            <person name="Clarke C."/>
            <person name="Bender T."/>
            <person name="Huebert T."/>
            <person name="Mason A.S."/>
            <person name="Pires J.C."/>
            <person name="Barker G."/>
            <person name="Moore J."/>
            <person name="Walley P.G."/>
            <person name="Manoli S."/>
            <person name="Batley J."/>
            <person name="Edwards D."/>
            <person name="Nelson M.N."/>
            <person name="Wang X."/>
            <person name="Paterson A.H."/>
            <person name="King G."/>
            <person name="Bancroft I."/>
            <person name="Chalhoub B."/>
            <person name="Sharpe A.G."/>
        </authorList>
    </citation>
    <scope>NUCLEOTIDE SEQUENCE</scope>
    <source>
        <strain evidence="20 21">cv. TO1000</strain>
    </source>
</reference>
<sequence>MASGGGEAARSVEIGSDPKLGGVGSRSAGGGQYFRADTLDFSKWDLHMGHTSSSSSTTAKSSTSTKAPMHEWEIDLSKLDMKHVLAHGTYGTVYRGVYAGQQVAVKVLDWGEDGQSTAAETTALRSSFEQEVAVWQKLDHPNVTKFIGASMGTSDLKIPPANDSGGRGGSGAHPARACCVVVEYVAGGTLKKFLIKKYRSKLPIKDVIQLALDLARGLSYLHSKAIVHRDVKTENMLLETNKTLKIADFGVARVEAQNPQDMTGETGTLGYMAPEVLEGKPYNRKCDVYSFGVCLWEIYCCDMPYADCSFAEISHAVVHKNLRPEIPKCCPQSVANIMKRCWDPNPDKRPEMEEVVKLLEAVNTSKGGGMIPPDKFQGSSKSEAFNSMKEFLKQTGGYAIIDGGLATEFEKHGADLNDPLWSSKCLLTSPHIIHTVCLDYLEAGADIIASASYQATIQGFETKGFSREKSEYLLRKSVEIACEARSTYYDKCKATSSSSDIVDDKILKTRPILVAASVGSYGAYLADGSEYSGIYGDLITLETLKDFHRRKLQVLGESGADIIAFETIPSKLEAQAFAELLDEGDVKISGWFSFNSNDGVNVVSGDSIKECVAIAEACETVVAVGINCTSPRFIEGLVLEIAKVTSKPILAYPNSGERYDADRKEWVENAGVGDEDFVSYVEKWMDAGVSLLGGCCRTTPATIRAIHKRLVTRRSLFSSS</sequence>
<dbReference type="GO" id="GO:0004713">
    <property type="term" value="F:protein tyrosine kinase activity"/>
    <property type="evidence" value="ECO:0007669"/>
    <property type="project" value="UniProtKB-KW"/>
</dbReference>
<evidence type="ECO:0000313" key="21">
    <source>
        <dbReference type="Proteomes" id="UP000032141"/>
    </source>
</evidence>
<dbReference type="InterPro" id="IPR000719">
    <property type="entry name" value="Prot_kinase_dom"/>
</dbReference>
<dbReference type="InterPro" id="IPR001245">
    <property type="entry name" value="Ser-Thr/Tyr_kinase_cat_dom"/>
</dbReference>
<dbReference type="PANTHER" id="PTHR46015:SF1">
    <property type="entry name" value="HOMOCYSTEINE S-METHYLTRANSFERASE-LIKE ISOFORM 1"/>
    <property type="match status" value="1"/>
</dbReference>
<comment type="catalytic activity">
    <reaction evidence="14">
        <text>L-threonyl-[protein] + ATP = O-phospho-L-threonyl-[protein] + ADP + H(+)</text>
        <dbReference type="Rhea" id="RHEA:46608"/>
        <dbReference type="Rhea" id="RHEA-COMP:11060"/>
        <dbReference type="Rhea" id="RHEA-COMP:11605"/>
        <dbReference type="ChEBI" id="CHEBI:15378"/>
        <dbReference type="ChEBI" id="CHEBI:30013"/>
        <dbReference type="ChEBI" id="CHEBI:30616"/>
        <dbReference type="ChEBI" id="CHEBI:61977"/>
        <dbReference type="ChEBI" id="CHEBI:456216"/>
        <dbReference type="EC" id="2.7.11.1"/>
    </reaction>
</comment>
<proteinExistence type="predicted"/>
<dbReference type="AlphaFoldDB" id="A0A0D3DVA6"/>
<dbReference type="Pfam" id="PF07714">
    <property type="entry name" value="PK_Tyr_Ser-Thr"/>
    <property type="match status" value="1"/>
</dbReference>
<evidence type="ECO:0000256" key="11">
    <source>
        <dbReference type="ARBA" id="ARBA00022833"/>
    </source>
</evidence>
<evidence type="ECO:0000256" key="7">
    <source>
        <dbReference type="ARBA" id="ARBA00022679"/>
    </source>
</evidence>
<dbReference type="HOGENOM" id="CLU_384214_0_0_1"/>
<protein>
    <recommendedName>
        <fullName evidence="2">non-specific serine/threonine protein kinase</fullName>
        <ecNumber evidence="2">2.7.11.1</ecNumber>
    </recommendedName>
</protein>
<keyword evidence="9" id="KW-0547">Nucleotide-binding</keyword>
<dbReference type="FunFam" id="3.20.20.330:FF:000002">
    <property type="entry name" value="Homocysteine S-methyltransferase"/>
    <property type="match status" value="1"/>
</dbReference>
<dbReference type="PROSITE" id="PS00108">
    <property type="entry name" value="PROTEIN_KINASE_ST"/>
    <property type="match status" value="1"/>
</dbReference>
<feature type="domain" description="Protein kinase" evidence="18">
    <location>
        <begin position="79"/>
        <end position="362"/>
    </location>
</feature>
<keyword evidence="8 16" id="KW-0479">Metal-binding</keyword>
<feature type="binding site" evidence="16">
    <location>
        <position position="696"/>
    </location>
    <ligand>
        <name>Zn(2+)</name>
        <dbReference type="ChEBI" id="CHEBI:29105"/>
    </ligand>
</feature>
<comment type="subcellular location">
    <subcellularLocation>
        <location evidence="1">Cytoplasm</location>
        <location evidence="1">Cytosol</location>
    </subcellularLocation>
</comment>
<dbReference type="SUPFAM" id="SSF56112">
    <property type="entry name" value="Protein kinase-like (PK-like)"/>
    <property type="match status" value="1"/>
</dbReference>
<dbReference type="InterPro" id="IPR008271">
    <property type="entry name" value="Ser/Thr_kinase_AS"/>
</dbReference>
<dbReference type="Gramene" id="Bo8g098570.1">
    <property type="protein sequence ID" value="Bo8g098570.1"/>
    <property type="gene ID" value="Bo8g098570"/>
</dbReference>
<evidence type="ECO:0000256" key="8">
    <source>
        <dbReference type="ARBA" id="ARBA00022723"/>
    </source>
</evidence>
<evidence type="ECO:0000256" key="14">
    <source>
        <dbReference type="ARBA" id="ARBA00047899"/>
    </source>
</evidence>
<dbReference type="PRINTS" id="PR00109">
    <property type="entry name" value="TYRKINASE"/>
</dbReference>
<dbReference type="STRING" id="109376.A0A0D3DVA6"/>
<dbReference type="Gene3D" id="3.20.20.330">
    <property type="entry name" value="Homocysteine-binding-like domain"/>
    <property type="match status" value="1"/>
</dbReference>
<evidence type="ECO:0000256" key="3">
    <source>
        <dbReference type="ARBA" id="ARBA00022490"/>
    </source>
</evidence>
<evidence type="ECO:0000256" key="4">
    <source>
        <dbReference type="ARBA" id="ARBA00022527"/>
    </source>
</evidence>
<dbReference type="GO" id="GO:0010114">
    <property type="term" value="P:response to red light"/>
    <property type="evidence" value="ECO:0007669"/>
    <property type="project" value="UniProtKB-ARBA"/>
</dbReference>
<evidence type="ECO:0000256" key="10">
    <source>
        <dbReference type="ARBA" id="ARBA00022777"/>
    </source>
</evidence>
<dbReference type="GO" id="GO:0033528">
    <property type="term" value="P:S-methylmethionine cycle"/>
    <property type="evidence" value="ECO:0007669"/>
    <property type="project" value="TreeGrafter"/>
</dbReference>
<name>A0A0D3DVA6_BRAOL</name>
<dbReference type="EnsemblPlants" id="Bo8g098570.1">
    <property type="protein sequence ID" value="Bo8g098570.1"/>
    <property type="gene ID" value="Bo8g098570"/>
</dbReference>
<keyword evidence="10" id="KW-0418">Kinase</keyword>
<dbReference type="InterPro" id="IPR051486">
    <property type="entry name" value="Hcy_S-methyltransferase"/>
</dbReference>
<dbReference type="InterPro" id="IPR036589">
    <property type="entry name" value="HCY_dom_sf"/>
</dbReference>
<dbReference type="InterPro" id="IPR003726">
    <property type="entry name" value="HCY_dom"/>
</dbReference>
<evidence type="ECO:0000256" key="6">
    <source>
        <dbReference type="ARBA" id="ARBA00022603"/>
    </source>
</evidence>
<dbReference type="GO" id="GO:0005524">
    <property type="term" value="F:ATP binding"/>
    <property type="evidence" value="ECO:0007669"/>
    <property type="project" value="UniProtKB-KW"/>
</dbReference>
<dbReference type="Gene3D" id="1.10.510.10">
    <property type="entry name" value="Transferase(Phosphotransferase) domain 1"/>
    <property type="match status" value="1"/>
</dbReference>
<dbReference type="GO" id="GO:0008898">
    <property type="term" value="F:S-adenosylmethionine-homocysteine S-methyltransferase activity"/>
    <property type="evidence" value="ECO:0007669"/>
    <property type="project" value="TreeGrafter"/>
</dbReference>
<keyword evidence="12" id="KW-0067">ATP-binding</keyword>
<dbReference type="eggNOG" id="KOG1579">
    <property type="taxonomic scope" value="Eukaryota"/>
</dbReference>
<evidence type="ECO:0000256" key="12">
    <source>
        <dbReference type="ARBA" id="ARBA00022840"/>
    </source>
</evidence>
<dbReference type="NCBIfam" id="NF007020">
    <property type="entry name" value="PRK09485.1"/>
    <property type="match status" value="1"/>
</dbReference>
<dbReference type="Proteomes" id="UP000032141">
    <property type="component" value="Chromosome C8"/>
</dbReference>
<dbReference type="GO" id="GO:0032259">
    <property type="term" value="P:methylation"/>
    <property type="evidence" value="ECO:0007669"/>
    <property type="project" value="UniProtKB-KW"/>
</dbReference>
<keyword evidence="7 16" id="KW-0808">Transferase</keyword>
<reference evidence="20" key="2">
    <citation type="submission" date="2015-03" db="UniProtKB">
        <authorList>
            <consortium name="EnsemblPlants"/>
        </authorList>
    </citation>
    <scope>IDENTIFICATION</scope>
</reference>
<dbReference type="Gene3D" id="3.30.200.20">
    <property type="entry name" value="Phosphorylase Kinase, domain 1"/>
    <property type="match status" value="1"/>
</dbReference>
<dbReference type="GO" id="GO:1902456">
    <property type="term" value="P:regulation of stomatal opening"/>
    <property type="evidence" value="ECO:0007669"/>
    <property type="project" value="UniProtKB-ARBA"/>
</dbReference>
<dbReference type="PROSITE" id="PS50011">
    <property type="entry name" value="PROTEIN_KINASE_DOM"/>
    <property type="match status" value="1"/>
</dbReference>
<evidence type="ECO:0000256" key="5">
    <source>
        <dbReference type="ARBA" id="ARBA00022553"/>
    </source>
</evidence>
<dbReference type="PROSITE" id="PS50970">
    <property type="entry name" value="HCY"/>
    <property type="match status" value="1"/>
</dbReference>
<evidence type="ECO:0000256" key="17">
    <source>
        <dbReference type="SAM" id="MobiDB-lite"/>
    </source>
</evidence>
<dbReference type="FunFam" id="1.10.510.10:FF:000310">
    <property type="entry name" value="Serine/threonine-protein kinase HT1"/>
    <property type="match status" value="1"/>
</dbReference>
<organism evidence="20 21">
    <name type="scientific">Brassica oleracea var. oleracea</name>
    <dbReference type="NCBI Taxonomy" id="109376"/>
    <lineage>
        <taxon>Eukaryota</taxon>
        <taxon>Viridiplantae</taxon>
        <taxon>Streptophyta</taxon>
        <taxon>Embryophyta</taxon>
        <taxon>Tracheophyta</taxon>
        <taxon>Spermatophyta</taxon>
        <taxon>Magnoliopsida</taxon>
        <taxon>eudicotyledons</taxon>
        <taxon>Gunneridae</taxon>
        <taxon>Pentapetalae</taxon>
        <taxon>rosids</taxon>
        <taxon>malvids</taxon>
        <taxon>Brassicales</taxon>
        <taxon>Brassicaceae</taxon>
        <taxon>Brassiceae</taxon>
        <taxon>Brassica</taxon>
    </lineage>
</organism>
<dbReference type="GO" id="GO:0071244">
    <property type="term" value="P:cellular response to carbon dioxide"/>
    <property type="evidence" value="ECO:0007669"/>
    <property type="project" value="UniProtKB-ARBA"/>
</dbReference>